<sequence>MDIGGDCISNFVFSGAKWFCPLGGKGVIRNNSDVKSGFDGMLSISDKPITDGTGVCAAHEGAPCSPTPSVWMGASSSVMICGQPALLSSSSIQCLAGGGIIKINHQNNHVFQGVFDSVSPSVESPSKSTFSSGDGINIASTVEKGEIISDSSIQSDIVENESDERLNLKESFTGAEQCRTNCWCSGQCPTEFKGKCDFCESPDSKMLFPSDAAKLKSNLEKAFPNIYSQLAEALSSIQYKMEDEYRTDTAVAHHHLIPGNECYGRKKKSGEMYYQLLIKLGNLFRYNINCSENGILLPSFTNVQLSRIMDQEKPRLFYYIMEKDVANSNKVISLESSKRSIIGSQLHVGQHSYERRLKLLRAEHPELALYRCYEDIVLEYLDTFEEYYLERYETTCFMRDFEQEKKNYIQRMNAISTALRQKILSFPHHGMRLSWLDKRALVSFPALLYDVEIPLEEYLERYMVE</sequence>
<dbReference type="InterPro" id="IPR025460">
    <property type="entry name" value="DUF4280"/>
</dbReference>
<name>A0A011VY81_RUMAL</name>
<gene>
    <name evidence="1" type="ORF">RASY3_09230</name>
</gene>
<proteinExistence type="predicted"/>
<comment type="caution">
    <text evidence="1">The sequence shown here is derived from an EMBL/GenBank/DDBJ whole genome shotgun (WGS) entry which is preliminary data.</text>
</comment>
<dbReference type="PATRIC" id="fig|1341156.4.peg.1146"/>
<evidence type="ECO:0000313" key="2">
    <source>
        <dbReference type="Proteomes" id="UP000021369"/>
    </source>
</evidence>
<keyword evidence="2" id="KW-1185">Reference proteome</keyword>
<protein>
    <recommendedName>
        <fullName evidence="3">DUF4280 domain-containing protein</fullName>
    </recommendedName>
</protein>
<dbReference type="Proteomes" id="UP000021369">
    <property type="component" value="Unassembled WGS sequence"/>
</dbReference>
<dbReference type="Pfam" id="PF14107">
    <property type="entry name" value="DUF4280"/>
    <property type="match status" value="1"/>
</dbReference>
<dbReference type="RefSeq" id="WP_037287188.1">
    <property type="nucleotide sequence ID" value="NZ_JEOB01000002.1"/>
</dbReference>
<accession>A0A011VY81</accession>
<dbReference type="OrthoDB" id="4825649at2"/>
<dbReference type="EMBL" id="JEOB01000002">
    <property type="protein sequence ID" value="EXM40271.1"/>
    <property type="molecule type" value="Genomic_DNA"/>
</dbReference>
<evidence type="ECO:0000313" key="1">
    <source>
        <dbReference type="EMBL" id="EXM40271.1"/>
    </source>
</evidence>
<evidence type="ECO:0008006" key="3">
    <source>
        <dbReference type="Google" id="ProtNLM"/>
    </source>
</evidence>
<reference evidence="1 2" key="1">
    <citation type="submission" date="2013-06" db="EMBL/GenBank/DDBJ databases">
        <title>Rumen cellulosomics: divergent fiber-degrading strategies revealed by comparative genome-wide analysis of six Ruminococcal strains.</title>
        <authorList>
            <person name="Dassa B."/>
            <person name="Borovok I."/>
            <person name="Lamed R."/>
            <person name="Flint H."/>
            <person name="Yeoman C.J."/>
            <person name="White B."/>
            <person name="Bayer E.A."/>
        </authorList>
    </citation>
    <scope>NUCLEOTIDE SEQUENCE [LARGE SCALE GENOMIC DNA]</scope>
    <source>
        <strain evidence="1 2">SY3</strain>
    </source>
</reference>
<dbReference type="AlphaFoldDB" id="A0A011VY81"/>
<organism evidence="1 2">
    <name type="scientific">Ruminococcus albus SY3</name>
    <dbReference type="NCBI Taxonomy" id="1341156"/>
    <lineage>
        <taxon>Bacteria</taxon>
        <taxon>Bacillati</taxon>
        <taxon>Bacillota</taxon>
        <taxon>Clostridia</taxon>
        <taxon>Eubacteriales</taxon>
        <taxon>Oscillospiraceae</taxon>
        <taxon>Ruminococcus</taxon>
    </lineage>
</organism>